<evidence type="ECO:0000313" key="1">
    <source>
        <dbReference type="EMBL" id="QQP57525.1"/>
    </source>
</evidence>
<keyword evidence="2" id="KW-1185">Reference proteome</keyword>
<gene>
    <name evidence="1" type="ORF">FKW44_002542</name>
</gene>
<proteinExistence type="predicted"/>
<reference evidence="2" key="1">
    <citation type="submission" date="2021-01" db="EMBL/GenBank/DDBJ databases">
        <title>Caligus Genome Assembly.</title>
        <authorList>
            <person name="Gallardo-Escarate C."/>
        </authorList>
    </citation>
    <scope>NUCLEOTIDE SEQUENCE [LARGE SCALE GENOMIC DNA]</scope>
</reference>
<evidence type="ECO:0000313" key="2">
    <source>
        <dbReference type="Proteomes" id="UP000595437"/>
    </source>
</evidence>
<sequence length="58" mass="6429">MVEAIKPPIRASVASGESSTKCVVWRCPWETLHPTCWSTLDAYDRLPASSGPVVRSIW</sequence>
<dbReference type="Proteomes" id="UP000595437">
    <property type="component" value="Chromosome 2"/>
</dbReference>
<accession>A0A7T8KKB3</accession>
<name>A0A7T8KKB3_CALRO</name>
<protein>
    <submittedName>
        <fullName evidence="1">DD34D transposase</fullName>
    </submittedName>
</protein>
<dbReference type="AlphaFoldDB" id="A0A7T8KKB3"/>
<dbReference type="EMBL" id="CP045891">
    <property type="protein sequence ID" value="QQP57525.1"/>
    <property type="molecule type" value="Genomic_DNA"/>
</dbReference>
<organism evidence="1 2">
    <name type="scientific">Caligus rogercresseyi</name>
    <name type="common">Sea louse</name>
    <dbReference type="NCBI Taxonomy" id="217165"/>
    <lineage>
        <taxon>Eukaryota</taxon>
        <taxon>Metazoa</taxon>
        <taxon>Ecdysozoa</taxon>
        <taxon>Arthropoda</taxon>
        <taxon>Crustacea</taxon>
        <taxon>Multicrustacea</taxon>
        <taxon>Hexanauplia</taxon>
        <taxon>Copepoda</taxon>
        <taxon>Siphonostomatoida</taxon>
        <taxon>Caligidae</taxon>
        <taxon>Caligus</taxon>
    </lineage>
</organism>